<dbReference type="RefSeq" id="WP_061608896.1">
    <property type="nucleotide sequence ID" value="NZ_JEMA01000533.1"/>
</dbReference>
<comment type="caution">
    <text evidence="4">The sequence shown here is derived from an EMBL/GenBank/DDBJ whole genome shotgun (WGS) entry which is preliminary data.</text>
</comment>
<dbReference type="PANTHER" id="PTHR33227:SF48">
    <property type="entry name" value="STIGMA-SPECIFIC STIG1-LIKE PROTEIN 4"/>
    <property type="match status" value="1"/>
</dbReference>
<dbReference type="Pfam" id="PF04885">
    <property type="entry name" value="Stig1"/>
    <property type="match status" value="2"/>
</dbReference>
<dbReference type="Gene3D" id="2.60.120.380">
    <property type="match status" value="1"/>
</dbReference>
<feature type="signal peptide" evidence="3">
    <location>
        <begin position="1"/>
        <end position="25"/>
    </location>
</feature>
<evidence type="ECO:0000256" key="1">
    <source>
        <dbReference type="ARBA" id="ARBA00022729"/>
    </source>
</evidence>
<dbReference type="Proteomes" id="UP000075260">
    <property type="component" value="Unassembled WGS sequence"/>
</dbReference>
<feature type="chain" id="PRO_5007567099" evidence="3">
    <location>
        <begin position="26"/>
        <end position="931"/>
    </location>
</feature>
<dbReference type="InterPro" id="IPR006969">
    <property type="entry name" value="Stig-like"/>
</dbReference>
<protein>
    <submittedName>
        <fullName evidence="4">Uncharacterized protein</fullName>
    </submittedName>
</protein>
<evidence type="ECO:0000256" key="3">
    <source>
        <dbReference type="SAM" id="SignalP"/>
    </source>
</evidence>
<evidence type="ECO:0000313" key="5">
    <source>
        <dbReference type="Proteomes" id="UP000075260"/>
    </source>
</evidence>
<proteinExistence type="predicted"/>
<dbReference type="PROSITE" id="PS51257">
    <property type="entry name" value="PROKAR_LIPOPROTEIN"/>
    <property type="match status" value="1"/>
</dbReference>
<organism evidence="4 5">
    <name type="scientific">Sorangium cellulosum</name>
    <name type="common">Polyangium cellulosum</name>
    <dbReference type="NCBI Taxonomy" id="56"/>
    <lineage>
        <taxon>Bacteria</taxon>
        <taxon>Pseudomonadati</taxon>
        <taxon>Myxococcota</taxon>
        <taxon>Polyangia</taxon>
        <taxon>Polyangiales</taxon>
        <taxon>Polyangiaceae</taxon>
        <taxon>Sorangium</taxon>
    </lineage>
</organism>
<reference evidence="4 5" key="1">
    <citation type="submission" date="2014-02" db="EMBL/GenBank/DDBJ databases">
        <title>The small core and large imbalanced accessory genome model reveals a collaborative survival strategy of Sorangium cellulosum strains in nature.</title>
        <authorList>
            <person name="Han K."/>
            <person name="Peng R."/>
            <person name="Blom J."/>
            <person name="Li Y.-Z."/>
        </authorList>
    </citation>
    <scope>NUCLEOTIDE SEQUENCE [LARGE SCALE GENOMIC DNA]</scope>
    <source>
        <strain evidence="4 5">So0008-312</strain>
    </source>
</reference>
<dbReference type="NCBIfam" id="NF041328">
    <property type="entry name" value="C_rich_MXAN6577"/>
    <property type="match status" value="1"/>
</dbReference>
<evidence type="ECO:0000256" key="2">
    <source>
        <dbReference type="SAM" id="MobiDB-lite"/>
    </source>
</evidence>
<evidence type="ECO:0000313" key="4">
    <source>
        <dbReference type="EMBL" id="KYF68777.1"/>
    </source>
</evidence>
<dbReference type="AlphaFoldDB" id="A0A150QLB5"/>
<feature type="region of interest" description="Disordered" evidence="2">
    <location>
        <begin position="209"/>
        <end position="230"/>
    </location>
</feature>
<sequence>MTRDGFRFRYALSPAVSWLPAAVLAVTSACSSDVAPEPICDAPYSNCGGVCVALRSDRDNCGSCGNECSSGELCVAGACEERPSQGVGVGGSDGVPQGGGGPGGDDGAGGDPSACDETRHVKVCDGACVDTRTDPDHCGKCGEACDPGRACAGGRCQPMCREGFTECADACVDLDADPQHCGRCDHACDPGQPCEAGSCGCSTEPSEDIGSTVPQRVSGTTRGADDSRLPSCAAPGTADQTFLFTAPTTGTYFFDTFEAPFDTTLAALAAGTCAELACNDDGEGIQSQITLDLLEGESILVVVSGASGAEGDFTLRVTQPGVVECAPTALEPVVPQTSTGSTVGLDDSVYSDCDFSSSPDATYTFTAPEAGAYVFSARVPEEVVIDVLKGGTCDGDSLGCQHGYGQSNTRVDLEAEQTVLVAVSGPGSPLARFTLDIFKAPPCPGEDLGSTVPQTVTGSNEGLLNALSACYAFSTGGEATYGFTAPRDGVYMFDTEGSTFPVLLEVRRGSCAGEVVTCADSELSPARITTPLTAGETVVVVLDTYSSTGDYQLEISEIACPLIDLGSTAPQTVTGTTAGFIDVLAPSCGYSGGPEATYRFTAPADGLYTFDTEGSAFDTIVDVRDGSCAGRSLRCNDNVDPTGELTHSQVSLLLSADQTVIVSVDSTYASGEYTLNVAQQEAPPCPFIDLGSTVPQTVTGSNEGYPDLLTPGCGWSVGGEATYRFTAPAEGYYVFDTAGSTIETVLSVREDGCGGPELACANDGTTSRMIVWLEAEQTVVLSVDSNGDEGDYMLNVAQFDGSGTCEAPIELGSVVPQTATGTTRGSLDKRSASCGGADAPEVLYSFTAPEAGTYTFDTHDSAYDTVLAVFDRGCSGEEEEEIACSDDALPVGEWFPVTSELTVSLEAGQSILIQVDGYDHEAGPYALNIRR</sequence>
<dbReference type="PANTHER" id="PTHR33227">
    <property type="entry name" value="STIGMA-SPECIFIC STIG1-LIKE PROTEIN 3"/>
    <property type="match status" value="1"/>
</dbReference>
<dbReference type="EMBL" id="JEMA01000533">
    <property type="protein sequence ID" value="KYF68777.1"/>
    <property type="molecule type" value="Genomic_DNA"/>
</dbReference>
<gene>
    <name evidence="4" type="ORF">BE15_08770</name>
</gene>
<keyword evidence="1 3" id="KW-0732">Signal</keyword>
<name>A0A150QLB5_SORCE</name>
<accession>A0A150QLB5</accession>
<feature type="compositionally biased region" description="Polar residues" evidence="2">
    <location>
        <begin position="212"/>
        <end position="221"/>
    </location>
</feature>
<feature type="compositionally biased region" description="Gly residues" evidence="2">
    <location>
        <begin position="87"/>
        <end position="110"/>
    </location>
</feature>
<dbReference type="OrthoDB" id="5479728at2"/>
<feature type="region of interest" description="Disordered" evidence="2">
    <location>
        <begin position="87"/>
        <end position="113"/>
    </location>
</feature>